<dbReference type="RefSeq" id="WP_190825081.1">
    <property type="nucleotide sequence ID" value="NZ_CAWPPI010000009.1"/>
</dbReference>
<dbReference type="EMBL" id="JACXAE010000009">
    <property type="protein sequence ID" value="MBD2770789.1"/>
    <property type="molecule type" value="Genomic_DNA"/>
</dbReference>
<feature type="domain" description="PIN" evidence="1">
    <location>
        <begin position="3"/>
        <end position="100"/>
    </location>
</feature>
<dbReference type="InterPro" id="IPR029060">
    <property type="entry name" value="PIN-like_dom_sf"/>
</dbReference>
<proteinExistence type="predicted"/>
<reference evidence="2" key="1">
    <citation type="submission" date="2020-09" db="EMBL/GenBank/DDBJ databases">
        <title>Iningainema tapete sp. nov. (Scytonemataceae, Cyanobacteria) from greenhouses in central Florida (USA) produces two types of nodularin with biosynthetic potential for microcystin-LR and anabaenopeptins.</title>
        <authorList>
            <person name="Berthold D.E."/>
            <person name="Lefler F.W."/>
            <person name="Huang I.-S."/>
            <person name="Abdulla H."/>
            <person name="Zimba P.V."/>
            <person name="Laughinghouse H.D. IV."/>
        </authorList>
    </citation>
    <scope>NUCLEOTIDE SEQUENCE</scope>
    <source>
        <strain evidence="2">BLCCT55</strain>
    </source>
</reference>
<dbReference type="AlphaFoldDB" id="A0A8J7C416"/>
<dbReference type="Proteomes" id="UP000629098">
    <property type="component" value="Unassembled WGS sequence"/>
</dbReference>
<evidence type="ECO:0000313" key="3">
    <source>
        <dbReference type="Proteomes" id="UP000629098"/>
    </source>
</evidence>
<accession>A0A8J7C416</accession>
<name>A0A8J7C416_9CYAN</name>
<dbReference type="Gene3D" id="3.40.50.1010">
    <property type="entry name" value="5'-nuclease"/>
    <property type="match status" value="1"/>
</dbReference>
<evidence type="ECO:0000259" key="1">
    <source>
        <dbReference type="Pfam" id="PF01850"/>
    </source>
</evidence>
<organism evidence="2 3">
    <name type="scientific">Iningainema tapete BLCC-T55</name>
    <dbReference type="NCBI Taxonomy" id="2748662"/>
    <lineage>
        <taxon>Bacteria</taxon>
        <taxon>Bacillati</taxon>
        <taxon>Cyanobacteriota</taxon>
        <taxon>Cyanophyceae</taxon>
        <taxon>Nostocales</taxon>
        <taxon>Scytonemataceae</taxon>
        <taxon>Iningainema tapete</taxon>
    </lineage>
</organism>
<dbReference type="SUPFAM" id="SSF88723">
    <property type="entry name" value="PIN domain-like"/>
    <property type="match status" value="1"/>
</dbReference>
<protein>
    <submittedName>
        <fullName evidence="2">PIN domain-containing protein</fullName>
    </submittedName>
</protein>
<evidence type="ECO:0000313" key="2">
    <source>
        <dbReference type="EMBL" id="MBD2770789.1"/>
    </source>
</evidence>
<dbReference type="InterPro" id="IPR002716">
    <property type="entry name" value="PIN_dom"/>
</dbReference>
<sequence>MSYLVDTNVLLRSVQETHPMHEAAVDAVKSLLEQGEELCVIPQNFIEFWVVATRPTTVNGLGLSVTRIIYELAQLKSLFTLKPDNSAIFLAWENLVVKYQVMGKPT</sequence>
<comment type="caution">
    <text evidence="2">The sequence shown here is derived from an EMBL/GenBank/DDBJ whole genome shotgun (WGS) entry which is preliminary data.</text>
</comment>
<dbReference type="Pfam" id="PF01850">
    <property type="entry name" value="PIN"/>
    <property type="match status" value="1"/>
</dbReference>
<keyword evidence="3" id="KW-1185">Reference proteome</keyword>
<gene>
    <name evidence="2" type="ORF">ICL16_01275</name>
</gene>